<feature type="signal peptide" evidence="12">
    <location>
        <begin position="1"/>
        <end position="22"/>
    </location>
</feature>
<dbReference type="CDD" id="cd02248">
    <property type="entry name" value="Peptidase_C1A"/>
    <property type="match status" value="1"/>
</dbReference>
<evidence type="ECO:0000256" key="3">
    <source>
        <dbReference type="ARBA" id="ARBA00022670"/>
    </source>
</evidence>
<comment type="subcellular location">
    <subcellularLocation>
        <location evidence="1">Secreted</location>
    </subcellularLocation>
</comment>
<evidence type="ECO:0000256" key="2">
    <source>
        <dbReference type="ARBA" id="ARBA00022525"/>
    </source>
</evidence>
<evidence type="ECO:0000256" key="5">
    <source>
        <dbReference type="ARBA" id="ARBA00022801"/>
    </source>
</evidence>
<dbReference type="SMART" id="SM00645">
    <property type="entry name" value="Pept_C1"/>
    <property type="match status" value="1"/>
</dbReference>
<dbReference type="PROSITE" id="PS00639">
    <property type="entry name" value="THIOL_PROTEASE_HIS"/>
    <property type="match status" value="1"/>
</dbReference>
<comment type="catalytic activity">
    <reaction evidence="9">
        <text>Specificity close to that of papain. As compared to cathepsin B, cathepsin L exhibits higher activity toward protein substrates, but has little activity on Z-Arg-Arg-NHMec, and no peptidyl-dipeptidase activity.</text>
        <dbReference type="EC" id="3.4.22.15"/>
    </reaction>
</comment>
<dbReference type="InterPro" id="IPR000668">
    <property type="entry name" value="Peptidase_C1A_C"/>
</dbReference>
<comment type="function">
    <text evidence="11">May be involved in extracellular digestion.</text>
</comment>
<dbReference type="InterPro" id="IPR013128">
    <property type="entry name" value="Peptidase_C1A"/>
</dbReference>
<dbReference type="SMART" id="SM00848">
    <property type="entry name" value="Inhibitor_I29"/>
    <property type="match status" value="1"/>
</dbReference>
<dbReference type="FunFam" id="3.90.70.10:FF:000104">
    <property type="entry name" value="Cathepsin L 1"/>
    <property type="match status" value="1"/>
</dbReference>
<evidence type="ECO:0000256" key="8">
    <source>
        <dbReference type="ARBA" id="ARBA00023157"/>
    </source>
</evidence>
<evidence type="ECO:0000256" key="7">
    <source>
        <dbReference type="ARBA" id="ARBA00023145"/>
    </source>
</evidence>
<keyword evidence="6" id="KW-0788">Thiol protease</keyword>
<evidence type="ECO:0000256" key="10">
    <source>
        <dbReference type="ARBA" id="ARBA00038911"/>
    </source>
</evidence>
<evidence type="ECO:0000256" key="6">
    <source>
        <dbReference type="ARBA" id="ARBA00022807"/>
    </source>
</evidence>
<dbReference type="PANTHER" id="PTHR12411">
    <property type="entry name" value="CYSTEINE PROTEASE FAMILY C1-RELATED"/>
    <property type="match status" value="1"/>
</dbReference>
<evidence type="ECO:0000259" key="14">
    <source>
        <dbReference type="SMART" id="SM00848"/>
    </source>
</evidence>
<reference evidence="15" key="1">
    <citation type="submission" date="2021-01" db="EMBL/GenBank/DDBJ databases">
        <authorList>
            <consortium name="Genoscope - CEA"/>
            <person name="William W."/>
        </authorList>
    </citation>
    <scope>NUCLEOTIDE SEQUENCE</scope>
</reference>
<keyword evidence="5" id="KW-0378">Hydrolase</keyword>
<evidence type="ECO:0000256" key="12">
    <source>
        <dbReference type="SAM" id="SignalP"/>
    </source>
</evidence>
<dbReference type="PROSITE" id="PS00139">
    <property type="entry name" value="THIOL_PROTEASE_CYS"/>
    <property type="match status" value="1"/>
</dbReference>
<comment type="caution">
    <text evidence="15">The sequence shown here is derived from an EMBL/GenBank/DDBJ whole genome shotgun (WGS) entry which is preliminary data.</text>
</comment>
<name>A0A8S1LQ89_PARPR</name>
<keyword evidence="4 12" id="KW-0732">Signal</keyword>
<keyword evidence="16" id="KW-1185">Reference proteome</keyword>
<keyword evidence="2" id="KW-0964">Secreted</keyword>
<keyword evidence="8" id="KW-1015">Disulfide bond</keyword>
<evidence type="ECO:0000259" key="13">
    <source>
        <dbReference type="SMART" id="SM00645"/>
    </source>
</evidence>
<dbReference type="EMBL" id="CAJJDM010000035">
    <property type="protein sequence ID" value="CAD8064884.1"/>
    <property type="molecule type" value="Genomic_DNA"/>
</dbReference>
<proteinExistence type="predicted"/>
<evidence type="ECO:0000313" key="16">
    <source>
        <dbReference type="Proteomes" id="UP000688137"/>
    </source>
</evidence>
<dbReference type="OMA" id="HEFNEMR"/>
<accession>A0A8S1LQ89</accession>
<dbReference type="InterPro" id="IPR000169">
    <property type="entry name" value="Pept_cys_AS"/>
</dbReference>
<gene>
    <name evidence="15" type="ORF">PPRIM_AZ9-3.1.T0360350</name>
</gene>
<organism evidence="15 16">
    <name type="scientific">Paramecium primaurelia</name>
    <dbReference type="NCBI Taxonomy" id="5886"/>
    <lineage>
        <taxon>Eukaryota</taxon>
        <taxon>Sar</taxon>
        <taxon>Alveolata</taxon>
        <taxon>Ciliophora</taxon>
        <taxon>Intramacronucleata</taxon>
        <taxon>Oligohymenophorea</taxon>
        <taxon>Peniculida</taxon>
        <taxon>Parameciidae</taxon>
        <taxon>Paramecium</taxon>
    </lineage>
</organism>
<dbReference type="InterPro" id="IPR013201">
    <property type="entry name" value="Prot_inhib_I29"/>
</dbReference>
<dbReference type="AlphaFoldDB" id="A0A8S1LQ89"/>
<evidence type="ECO:0000256" key="11">
    <source>
        <dbReference type="ARBA" id="ARBA00053662"/>
    </source>
</evidence>
<feature type="domain" description="Cathepsin propeptide inhibitor" evidence="14">
    <location>
        <begin position="33"/>
        <end position="89"/>
    </location>
</feature>
<dbReference type="Pfam" id="PF00112">
    <property type="entry name" value="Peptidase_C1"/>
    <property type="match status" value="1"/>
</dbReference>
<evidence type="ECO:0000256" key="1">
    <source>
        <dbReference type="ARBA" id="ARBA00004613"/>
    </source>
</evidence>
<feature type="domain" description="Peptidase C1A papain C-terminal" evidence="13">
    <location>
        <begin position="116"/>
        <end position="309"/>
    </location>
</feature>
<evidence type="ECO:0000256" key="9">
    <source>
        <dbReference type="ARBA" id="ARBA00036319"/>
    </source>
</evidence>
<dbReference type="GO" id="GO:0006508">
    <property type="term" value="P:proteolysis"/>
    <property type="evidence" value="ECO:0007669"/>
    <property type="project" value="UniProtKB-KW"/>
</dbReference>
<dbReference type="EC" id="3.4.22.15" evidence="10"/>
<feature type="chain" id="PRO_5035865231" description="cathepsin L" evidence="12">
    <location>
        <begin position="23"/>
        <end position="309"/>
    </location>
</feature>
<sequence length="309" mass="33831">MQKTLLVAGLTLLLSTIGYIQNQQPVDEVSMVFEQFKIQYTKSYAYVEEAYRRAIFEQNYAKILAHNADPTQTYTVGVNQFTDLTQDEFASIYLTYTPPEGWQPSYEEVVQEGVEPNDSVDWRSQVRVKDQGNCGSCWAFSAVGAVEAFLKVTKGENHNLSEQQLVDCDKASSGCNGGYPDKALLYIKANGSTTESSYPYAAKNQACKTATGSTKISGVQNIAKTGLQAAIKQYPISVCVDASNWSGYKSGVFSNCNKNINHAVMAVGYDASGNWIIKNSWATSWGQSGFMYLQAGDTCGVTQLAVRAT</sequence>
<dbReference type="GO" id="GO:0004197">
    <property type="term" value="F:cysteine-type endopeptidase activity"/>
    <property type="evidence" value="ECO:0007669"/>
    <property type="project" value="UniProtKB-EC"/>
</dbReference>
<keyword evidence="7" id="KW-0865">Zymogen</keyword>
<dbReference type="Pfam" id="PF08246">
    <property type="entry name" value="Inhibitor_I29"/>
    <property type="match status" value="1"/>
</dbReference>
<dbReference type="GO" id="GO:0005576">
    <property type="term" value="C:extracellular region"/>
    <property type="evidence" value="ECO:0007669"/>
    <property type="project" value="UniProtKB-SubCell"/>
</dbReference>
<protein>
    <recommendedName>
        <fullName evidence="10">cathepsin L</fullName>
        <ecNumber evidence="10">3.4.22.15</ecNumber>
    </recommendedName>
</protein>
<evidence type="ECO:0000256" key="4">
    <source>
        <dbReference type="ARBA" id="ARBA00022729"/>
    </source>
</evidence>
<dbReference type="InterPro" id="IPR039417">
    <property type="entry name" value="Peptidase_C1A_papain-like"/>
</dbReference>
<dbReference type="InterPro" id="IPR025660">
    <property type="entry name" value="Pept_his_AS"/>
</dbReference>
<keyword evidence="3" id="KW-0645">Protease</keyword>
<evidence type="ECO:0000313" key="15">
    <source>
        <dbReference type="EMBL" id="CAD8064884.1"/>
    </source>
</evidence>
<dbReference type="Proteomes" id="UP000688137">
    <property type="component" value="Unassembled WGS sequence"/>
</dbReference>